<dbReference type="Proteomes" id="UP001527866">
    <property type="component" value="Unassembled WGS sequence"/>
</dbReference>
<dbReference type="PROSITE" id="PS50893">
    <property type="entry name" value="ABC_TRANSPORTER_2"/>
    <property type="match status" value="1"/>
</dbReference>
<feature type="domain" description="ABC transporter" evidence="6">
    <location>
        <begin position="21"/>
        <end position="252"/>
    </location>
</feature>
<dbReference type="SMART" id="SM00382">
    <property type="entry name" value="AAA"/>
    <property type="match status" value="1"/>
</dbReference>
<dbReference type="InterPro" id="IPR003439">
    <property type="entry name" value="ABC_transporter-like_ATP-bd"/>
</dbReference>
<dbReference type="Gene3D" id="3.40.50.300">
    <property type="entry name" value="P-loop containing nucleotide triphosphate hydrolases"/>
    <property type="match status" value="1"/>
</dbReference>
<dbReference type="PROSITE" id="PS00211">
    <property type="entry name" value="ABC_TRANSPORTER_1"/>
    <property type="match status" value="1"/>
</dbReference>
<keyword evidence="8" id="KW-1185">Reference proteome</keyword>
<dbReference type="InterPro" id="IPR003593">
    <property type="entry name" value="AAA+_ATPase"/>
</dbReference>
<evidence type="ECO:0000256" key="3">
    <source>
        <dbReference type="ARBA" id="ARBA00022741"/>
    </source>
</evidence>
<sequence length="304" mass="32698">MTAATEGRPSPGTGPAAGPLASARGLTKRYGVRHALAGIDLDVGPGVTGLLGRNGAGKTTLLRCLATDLDPGGGRLTVLGESPETSAGRTRIRRGIGHLPQNPVLYPHFTAFSLVDYIAVLKELGGRRARHDEVRRVLDAVGLYDRRHSRVRRLSGGMRQRLALACALLGEPRLLLLDEPTIGLDPEQRIRFRDLVSEFTRDRGAVLSTHQIEDVGALCSRVLVLDAGRLVFDGSPDELTGHARGRVWSAARRPRDAATAWRGPDGRYRVLTPEAADPPADAGEAHPVEPTLEDGYLLFTAERG</sequence>
<dbReference type="InterPro" id="IPR017871">
    <property type="entry name" value="ABC_transporter-like_CS"/>
</dbReference>
<evidence type="ECO:0000256" key="4">
    <source>
        <dbReference type="ARBA" id="ARBA00022840"/>
    </source>
</evidence>
<evidence type="ECO:0000313" key="8">
    <source>
        <dbReference type="Proteomes" id="UP001527866"/>
    </source>
</evidence>
<evidence type="ECO:0000256" key="1">
    <source>
        <dbReference type="ARBA" id="ARBA00005417"/>
    </source>
</evidence>
<dbReference type="InterPro" id="IPR027417">
    <property type="entry name" value="P-loop_NTPase"/>
</dbReference>
<dbReference type="SUPFAM" id="SSF52540">
    <property type="entry name" value="P-loop containing nucleoside triphosphate hydrolases"/>
    <property type="match status" value="1"/>
</dbReference>
<evidence type="ECO:0000259" key="6">
    <source>
        <dbReference type="PROSITE" id="PS50893"/>
    </source>
</evidence>
<organism evidence="7 8">
    <name type="scientific">Nocardiopsis endophytica</name>
    <dbReference type="NCBI Taxonomy" id="3018445"/>
    <lineage>
        <taxon>Bacteria</taxon>
        <taxon>Bacillati</taxon>
        <taxon>Actinomycetota</taxon>
        <taxon>Actinomycetes</taxon>
        <taxon>Streptosporangiales</taxon>
        <taxon>Nocardiopsidaceae</taxon>
        <taxon>Nocardiopsis</taxon>
    </lineage>
</organism>
<accession>A0ABT4U775</accession>
<evidence type="ECO:0000313" key="7">
    <source>
        <dbReference type="EMBL" id="MDA2812805.1"/>
    </source>
</evidence>
<name>A0ABT4U775_9ACTN</name>
<comment type="caution">
    <text evidence="7">The sequence shown here is derived from an EMBL/GenBank/DDBJ whole genome shotgun (WGS) entry which is preliminary data.</text>
</comment>
<keyword evidence="2" id="KW-0813">Transport</keyword>
<gene>
    <name evidence="7" type="ORF">O4J56_19325</name>
</gene>
<dbReference type="EMBL" id="JAQFWQ010000059">
    <property type="protein sequence ID" value="MDA2812805.1"/>
    <property type="molecule type" value="Genomic_DNA"/>
</dbReference>
<dbReference type="GO" id="GO:0005524">
    <property type="term" value="F:ATP binding"/>
    <property type="evidence" value="ECO:0007669"/>
    <property type="project" value="UniProtKB-KW"/>
</dbReference>
<dbReference type="RefSeq" id="WP_270687490.1">
    <property type="nucleotide sequence ID" value="NZ_JAQFWQ010000059.1"/>
</dbReference>
<dbReference type="PANTHER" id="PTHR43335">
    <property type="entry name" value="ABC TRANSPORTER, ATP-BINDING PROTEIN"/>
    <property type="match status" value="1"/>
</dbReference>
<keyword evidence="4 7" id="KW-0067">ATP-binding</keyword>
<protein>
    <submittedName>
        <fullName evidence="7">ATP-binding cassette domain-containing protein</fullName>
    </submittedName>
</protein>
<feature type="region of interest" description="Disordered" evidence="5">
    <location>
        <begin position="1"/>
        <end position="21"/>
    </location>
</feature>
<keyword evidence="3" id="KW-0547">Nucleotide-binding</keyword>
<dbReference type="PANTHER" id="PTHR43335:SF2">
    <property type="entry name" value="ABC TRANSPORTER, ATP-BINDING PROTEIN"/>
    <property type="match status" value="1"/>
</dbReference>
<evidence type="ECO:0000256" key="5">
    <source>
        <dbReference type="SAM" id="MobiDB-lite"/>
    </source>
</evidence>
<proteinExistence type="inferred from homology"/>
<reference evidence="7 8" key="1">
    <citation type="submission" date="2023-01" db="EMBL/GenBank/DDBJ databases">
        <title>Draft genome sequence of Nocardiopsis sp. RSe5-2 isolated from halophytes.</title>
        <authorList>
            <person name="Duangmal K."/>
            <person name="Chantavorakit T."/>
        </authorList>
    </citation>
    <scope>NUCLEOTIDE SEQUENCE [LARGE SCALE GENOMIC DNA]</scope>
    <source>
        <strain evidence="7 8">RSe5-2</strain>
    </source>
</reference>
<dbReference type="Pfam" id="PF00005">
    <property type="entry name" value="ABC_tran"/>
    <property type="match status" value="1"/>
</dbReference>
<comment type="similarity">
    <text evidence="1">Belongs to the ABC transporter superfamily.</text>
</comment>
<evidence type="ECO:0000256" key="2">
    <source>
        <dbReference type="ARBA" id="ARBA00022448"/>
    </source>
</evidence>